<evidence type="ECO:0000313" key="1">
    <source>
        <dbReference type="EMBL" id="RVU21782.1"/>
    </source>
</evidence>
<protein>
    <submittedName>
        <fullName evidence="1">DUF3168 domain-containing protein</fullName>
    </submittedName>
</protein>
<dbReference type="RefSeq" id="WP_127727025.1">
    <property type="nucleotide sequence ID" value="NZ_SACP01000001.1"/>
</dbReference>
<dbReference type="AlphaFoldDB" id="A0A437PHP2"/>
<reference evidence="1 2" key="1">
    <citation type="submission" date="2019-01" db="EMBL/GenBank/DDBJ databases">
        <authorList>
            <person name="Chen W.-M."/>
        </authorList>
    </citation>
    <scope>NUCLEOTIDE SEQUENCE [LARGE SCALE GENOMIC DNA]</scope>
    <source>
        <strain evidence="1 2">TER-1</strain>
    </source>
</reference>
<sequence>MPGLDLADPLARAVLARLAADPDLRALVQGRVRDIVSARETWPFLRLDPPETAPFEAEGWTGCTCRLSVHAFARGERDGGAIRRLLAGAAAALDEADLALERGELLWLAHDRSLVLAEPHGPASWHGVARFTAVAALPR</sequence>
<evidence type="ECO:0000313" key="2">
    <source>
        <dbReference type="Proteomes" id="UP000286997"/>
    </source>
</evidence>
<dbReference type="EMBL" id="SACP01000001">
    <property type="protein sequence ID" value="RVU21782.1"/>
    <property type="molecule type" value="Genomic_DNA"/>
</dbReference>
<dbReference type="Pfam" id="PF11367">
    <property type="entry name" value="Tail_completion_gp17"/>
    <property type="match status" value="1"/>
</dbReference>
<keyword evidence="2" id="KW-1185">Reference proteome</keyword>
<organism evidence="1 2">
    <name type="scientific">Methylobacterium oryzihabitans</name>
    <dbReference type="NCBI Taxonomy" id="2499852"/>
    <lineage>
        <taxon>Bacteria</taxon>
        <taxon>Pseudomonadati</taxon>
        <taxon>Pseudomonadota</taxon>
        <taxon>Alphaproteobacteria</taxon>
        <taxon>Hyphomicrobiales</taxon>
        <taxon>Methylobacteriaceae</taxon>
        <taxon>Methylobacterium</taxon>
    </lineage>
</organism>
<dbReference type="InterPro" id="IPR021508">
    <property type="entry name" value="Gp17-like"/>
</dbReference>
<dbReference type="Proteomes" id="UP000286997">
    <property type="component" value="Unassembled WGS sequence"/>
</dbReference>
<dbReference type="Gene3D" id="3.30.2000.30">
    <property type="match status" value="1"/>
</dbReference>
<dbReference type="OrthoDB" id="7991781at2"/>
<comment type="caution">
    <text evidence="1">The sequence shown here is derived from an EMBL/GenBank/DDBJ whole genome shotgun (WGS) entry which is preliminary data.</text>
</comment>
<dbReference type="InterPro" id="IPR053745">
    <property type="entry name" value="Viral_Tail_Comp_sf"/>
</dbReference>
<proteinExistence type="predicted"/>
<accession>A0A437PHP2</accession>
<name>A0A437PHP2_9HYPH</name>
<gene>
    <name evidence="1" type="ORF">EOE48_01675</name>
</gene>